<evidence type="ECO:0000313" key="1">
    <source>
        <dbReference type="EMBL" id="EEQ34412.1"/>
    </source>
</evidence>
<proteinExistence type="predicted"/>
<protein>
    <submittedName>
        <fullName evidence="1">Uncharacterized protein</fullName>
    </submittedName>
</protein>
<organism evidence="1 2">
    <name type="scientific">Arthroderma otae (strain ATCC MYA-4605 / CBS 113480)</name>
    <name type="common">Microsporum canis</name>
    <dbReference type="NCBI Taxonomy" id="554155"/>
    <lineage>
        <taxon>Eukaryota</taxon>
        <taxon>Fungi</taxon>
        <taxon>Dikarya</taxon>
        <taxon>Ascomycota</taxon>
        <taxon>Pezizomycotina</taxon>
        <taxon>Eurotiomycetes</taxon>
        <taxon>Eurotiomycetidae</taxon>
        <taxon>Onygenales</taxon>
        <taxon>Arthrodermataceae</taxon>
        <taxon>Microsporum</taxon>
    </lineage>
</organism>
<keyword evidence="2" id="KW-1185">Reference proteome</keyword>
<sequence>MIKAWEAANKLEDFNGACLRRGEVAWSLSGAAEGCIQLQHLRHGGNDPSTMGSSQIAGESASKSLVVPSNGKTWPYAFVSASIENIVLLNQRLLSGPDVT</sequence>
<reference evidence="2" key="1">
    <citation type="journal article" date="2012" name="MBio">
        <title>Comparative genome analysis of Trichophyton rubrum and related dermatophytes reveals candidate genes involved in infection.</title>
        <authorList>
            <person name="Martinez D.A."/>
            <person name="Oliver B.G."/>
            <person name="Graeser Y."/>
            <person name="Goldberg J.M."/>
            <person name="Li W."/>
            <person name="Martinez-Rossi N.M."/>
            <person name="Monod M."/>
            <person name="Shelest E."/>
            <person name="Barton R.C."/>
            <person name="Birch E."/>
            <person name="Brakhage A.A."/>
            <person name="Chen Z."/>
            <person name="Gurr S.J."/>
            <person name="Heiman D."/>
            <person name="Heitman J."/>
            <person name="Kosti I."/>
            <person name="Rossi A."/>
            <person name="Saif S."/>
            <person name="Samalova M."/>
            <person name="Saunders C.W."/>
            <person name="Shea T."/>
            <person name="Summerbell R.C."/>
            <person name="Xu J."/>
            <person name="Young S."/>
            <person name="Zeng Q."/>
            <person name="Birren B.W."/>
            <person name="Cuomo C.A."/>
            <person name="White T.C."/>
        </authorList>
    </citation>
    <scope>NUCLEOTIDE SEQUENCE [LARGE SCALE GENOMIC DNA]</scope>
    <source>
        <strain evidence="2">ATCC MYA-4605 / CBS 113480</strain>
    </source>
</reference>
<dbReference type="GeneID" id="9225343"/>
<dbReference type="VEuPathDB" id="FungiDB:MCYG_07231"/>
<dbReference type="AlphaFoldDB" id="C5FY14"/>
<accession>C5FY14</accession>
<evidence type="ECO:0000313" key="2">
    <source>
        <dbReference type="Proteomes" id="UP000002035"/>
    </source>
</evidence>
<dbReference type="EMBL" id="DS995707">
    <property type="protein sequence ID" value="EEQ34412.1"/>
    <property type="molecule type" value="Genomic_DNA"/>
</dbReference>
<dbReference type="HOGENOM" id="CLU_2305420_0_0_1"/>
<name>C5FY14_ARTOC</name>
<dbReference type="Proteomes" id="UP000002035">
    <property type="component" value="Unassembled WGS sequence"/>
</dbReference>
<dbReference type="RefSeq" id="XP_002843448.1">
    <property type="nucleotide sequence ID" value="XM_002843402.1"/>
</dbReference>
<gene>
    <name evidence="1" type="ORF">MCYG_07231</name>
</gene>